<organism evidence="2">
    <name type="scientific">Sporolactobacillus sp. Y61</name>
    <dbReference type="NCBI Taxonomy" id="3160863"/>
    <lineage>
        <taxon>Bacteria</taxon>
        <taxon>Bacillati</taxon>
        <taxon>Bacillota</taxon>
        <taxon>Bacilli</taxon>
        <taxon>Bacillales</taxon>
        <taxon>Sporolactobacillaceae</taxon>
        <taxon>Sporolactobacillus</taxon>
    </lineage>
</organism>
<keyword evidence="1" id="KW-0472">Membrane</keyword>
<feature type="transmembrane region" description="Helical" evidence="1">
    <location>
        <begin position="36"/>
        <end position="54"/>
    </location>
</feature>
<accession>A0AAU8IDZ1</accession>
<reference evidence="2" key="1">
    <citation type="submission" date="2024-06" db="EMBL/GenBank/DDBJ databases">
        <authorList>
            <person name="Fan A."/>
            <person name="Zhang F.Y."/>
            <person name="Zhang L."/>
        </authorList>
    </citation>
    <scope>NUCLEOTIDE SEQUENCE</scope>
    <source>
        <strain evidence="2">Y61</strain>
    </source>
</reference>
<dbReference type="InterPro" id="IPR014245">
    <property type="entry name" value="Spore_III_AF"/>
</dbReference>
<sequence>MSYLSGWISQLVLIVLFAVILEILLPSGGFQKYVKLVVGLVLIVVLLDPVMKLFQIDPGL</sequence>
<dbReference type="Pfam" id="PF09581">
    <property type="entry name" value="Spore_III_AF"/>
    <property type="match status" value="1"/>
</dbReference>
<name>A0AAU8IDZ1_9BACL</name>
<dbReference type="RefSeq" id="WP_353947936.1">
    <property type="nucleotide sequence ID" value="NZ_CP159510.1"/>
</dbReference>
<evidence type="ECO:0000313" key="2">
    <source>
        <dbReference type="EMBL" id="XCJ16417.1"/>
    </source>
</evidence>
<dbReference type="AlphaFoldDB" id="A0AAU8IDZ1"/>
<feature type="transmembrane region" description="Helical" evidence="1">
    <location>
        <begin position="6"/>
        <end position="24"/>
    </location>
</feature>
<keyword evidence="1" id="KW-1133">Transmembrane helix</keyword>
<gene>
    <name evidence="2" type="primary">spoIIIAF</name>
    <name evidence="2" type="ORF">ABNN70_12195</name>
</gene>
<evidence type="ECO:0000256" key="1">
    <source>
        <dbReference type="SAM" id="Phobius"/>
    </source>
</evidence>
<dbReference type="EMBL" id="CP159510">
    <property type="protein sequence ID" value="XCJ16417.1"/>
    <property type="molecule type" value="Genomic_DNA"/>
</dbReference>
<protein>
    <submittedName>
        <fullName evidence="2">Stage III sporulation protein AF</fullName>
    </submittedName>
</protein>
<keyword evidence="1" id="KW-0812">Transmembrane</keyword>
<proteinExistence type="predicted"/>
<dbReference type="NCBIfam" id="TIGR02896">
    <property type="entry name" value="spore_III_AF"/>
    <property type="match status" value="1"/>
</dbReference>